<protein>
    <submittedName>
        <fullName evidence="1">Uncharacterized protein</fullName>
    </submittedName>
</protein>
<dbReference type="AlphaFoldDB" id="A0A7U2RB06"/>
<accession>A0A7U2RB06</accession>
<reference evidence="1 2" key="1">
    <citation type="submission" date="2020-07" db="EMBL/GenBank/DDBJ databases">
        <title>Genomic characterization of Flavobacterium psychrophilum strains.</title>
        <authorList>
            <person name="Castillo D."/>
            <person name="Jorgensen J."/>
            <person name="Middelboe M."/>
        </authorList>
    </citation>
    <scope>NUCLEOTIDE SEQUENCE [LARGE SCALE GENOMIC DNA]</scope>
    <source>
        <strain evidence="1 2">FPS-R7</strain>
    </source>
</reference>
<dbReference type="RefSeq" id="WP_063742915.1">
    <property type="nucleotide sequence ID" value="NZ_CP059075.1"/>
</dbReference>
<dbReference type="Proteomes" id="UP000596329">
    <property type="component" value="Chromosome"/>
</dbReference>
<evidence type="ECO:0000313" key="2">
    <source>
        <dbReference type="Proteomes" id="UP000596329"/>
    </source>
</evidence>
<organism evidence="1 2">
    <name type="scientific">Flavobacterium psychrophilum</name>
    <dbReference type="NCBI Taxonomy" id="96345"/>
    <lineage>
        <taxon>Bacteria</taxon>
        <taxon>Pseudomonadati</taxon>
        <taxon>Bacteroidota</taxon>
        <taxon>Flavobacteriia</taxon>
        <taxon>Flavobacteriales</taxon>
        <taxon>Flavobacteriaceae</taxon>
        <taxon>Flavobacterium</taxon>
    </lineage>
</organism>
<sequence length="87" mass="10319">MISIILKDNKNKLFEVIRDLREETELLICNNIITINNNINQTLSIETFVEGIDKYWVEKGYNSEPGLYDKLIIEYNQNNTPLLTRWK</sequence>
<dbReference type="EMBL" id="CP059075">
    <property type="protein sequence ID" value="QRE04864.1"/>
    <property type="molecule type" value="Genomic_DNA"/>
</dbReference>
<proteinExistence type="predicted"/>
<name>A0A7U2RB06_FLAPS</name>
<evidence type="ECO:0000313" key="1">
    <source>
        <dbReference type="EMBL" id="QRE04864.1"/>
    </source>
</evidence>
<gene>
    <name evidence="1" type="ORF">H0H26_04555</name>
</gene>